<feature type="coiled-coil region" evidence="2">
    <location>
        <begin position="35"/>
        <end position="62"/>
    </location>
</feature>
<name>A0A8T0GK90_CERPU</name>
<dbReference type="Gene3D" id="4.10.365.10">
    <property type="entry name" value="p27"/>
    <property type="match status" value="1"/>
</dbReference>
<dbReference type="GO" id="GO:0004861">
    <property type="term" value="F:cyclin-dependent protein serine/threonine kinase inhibitor activity"/>
    <property type="evidence" value="ECO:0007669"/>
    <property type="project" value="InterPro"/>
</dbReference>
<keyword evidence="7" id="KW-1185">Reference proteome</keyword>
<dbReference type="InterPro" id="IPR054559">
    <property type="entry name" value="PSMD12-CSN4-like_N"/>
</dbReference>
<evidence type="ECO:0000313" key="7">
    <source>
        <dbReference type="Proteomes" id="UP000822688"/>
    </source>
</evidence>
<keyword evidence="2" id="KW-0175">Coiled coil</keyword>
<dbReference type="AlphaFoldDB" id="A0A8T0GK90"/>
<feature type="region of interest" description="Disordered" evidence="3">
    <location>
        <begin position="281"/>
        <end position="319"/>
    </location>
</feature>
<evidence type="ECO:0008006" key="8">
    <source>
        <dbReference type="Google" id="ProtNLM"/>
    </source>
</evidence>
<sequence>MTMAIRSKKDMEAVAVKEGVEDEKLEKLIREQRVVALQEKRLDAALEELLKLEKEARSTGDAPRIQRVAVAIVQLCYDARAWKTLIKQILFLSQRPDQLNQAIVAMVQQAVSYLNDIPDLDTRNELAEALNNVSSSKGLQSLCWYLLLTPHESLSGQSKTQMADLDLSGIDLSCESQEERAERQFQESTQQQVLSPDFESRPTTPPQQRMRVKDMSPSVCRAPLKKKPYIIRKPMGPVRRRLFSQATPSDVEEFLSELEQSNHQRFIDRYNFDPVKEKPLPGRFEWSPQRLPRPELTRATSVDSSTEVRKSELASTLSA</sequence>
<dbReference type="InterPro" id="IPR044898">
    <property type="entry name" value="CDI_dom_sf"/>
</dbReference>
<evidence type="ECO:0000313" key="6">
    <source>
        <dbReference type="EMBL" id="KAG0559423.1"/>
    </source>
</evidence>
<dbReference type="OrthoDB" id="6373236at2759"/>
<feature type="domain" description="Cyclin-dependent kinase inhibitor" evidence="4">
    <location>
        <begin position="242"/>
        <end position="287"/>
    </location>
</feature>
<dbReference type="PANTHER" id="PTHR10855:SF1">
    <property type="entry name" value="26S PROTEASOME NON-ATPASE REGULATORY SUBUNIT 12"/>
    <property type="match status" value="1"/>
</dbReference>
<organism evidence="6 7">
    <name type="scientific">Ceratodon purpureus</name>
    <name type="common">Fire moss</name>
    <name type="synonym">Dicranum purpureum</name>
    <dbReference type="NCBI Taxonomy" id="3225"/>
    <lineage>
        <taxon>Eukaryota</taxon>
        <taxon>Viridiplantae</taxon>
        <taxon>Streptophyta</taxon>
        <taxon>Embryophyta</taxon>
        <taxon>Bryophyta</taxon>
        <taxon>Bryophytina</taxon>
        <taxon>Bryopsida</taxon>
        <taxon>Dicranidae</taxon>
        <taxon>Pseudoditrichales</taxon>
        <taxon>Ditrichaceae</taxon>
        <taxon>Ceratodon</taxon>
    </lineage>
</organism>
<dbReference type="PANTHER" id="PTHR10855">
    <property type="entry name" value="26S PROTEASOME NON-ATPASE REGULATORY SUBUNIT 12/COP9 SIGNALOSOME COMPLEX SUBUNIT 4"/>
    <property type="match status" value="1"/>
</dbReference>
<dbReference type="GO" id="GO:0005737">
    <property type="term" value="C:cytoplasm"/>
    <property type="evidence" value="ECO:0007669"/>
    <property type="project" value="TreeGrafter"/>
</dbReference>
<keyword evidence="1" id="KW-0649">Protein kinase inhibitor</keyword>
<evidence type="ECO:0000256" key="2">
    <source>
        <dbReference type="SAM" id="Coils"/>
    </source>
</evidence>
<evidence type="ECO:0000259" key="4">
    <source>
        <dbReference type="Pfam" id="PF02234"/>
    </source>
</evidence>
<feature type="domain" description="PSMD12/CSN4-like N-terminal" evidence="5">
    <location>
        <begin position="45"/>
        <end position="137"/>
    </location>
</feature>
<gene>
    <name evidence="6" type="ORF">KC19_10G103600</name>
</gene>
<evidence type="ECO:0000256" key="3">
    <source>
        <dbReference type="SAM" id="MobiDB-lite"/>
    </source>
</evidence>
<reference evidence="6" key="1">
    <citation type="submission" date="2020-06" db="EMBL/GenBank/DDBJ databases">
        <title>WGS assembly of Ceratodon purpureus strain R40.</title>
        <authorList>
            <person name="Carey S.B."/>
            <person name="Jenkins J."/>
            <person name="Shu S."/>
            <person name="Lovell J.T."/>
            <person name="Sreedasyam A."/>
            <person name="Maumus F."/>
            <person name="Tiley G.P."/>
            <person name="Fernandez-Pozo N."/>
            <person name="Barry K."/>
            <person name="Chen C."/>
            <person name="Wang M."/>
            <person name="Lipzen A."/>
            <person name="Daum C."/>
            <person name="Saski C.A."/>
            <person name="Payton A.C."/>
            <person name="Mcbreen J.C."/>
            <person name="Conrad R.E."/>
            <person name="Kollar L.M."/>
            <person name="Olsson S."/>
            <person name="Huttunen S."/>
            <person name="Landis J.B."/>
            <person name="Wickett N.J."/>
            <person name="Johnson M.G."/>
            <person name="Rensing S.A."/>
            <person name="Grimwood J."/>
            <person name="Schmutz J."/>
            <person name="Mcdaniel S.F."/>
        </authorList>
    </citation>
    <scope>NUCLEOTIDE SEQUENCE</scope>
    <source>
        <strain evidence="6">R40</strain>
    </source>
</reference>
<dbReference type="EMBL" id="CM026431">
    <property type="protein sequence ID" value="KAG0559423.1"/>
    <property type="molecule type" value="Genomic_DNA"/>
</dbReference>
<dbReference type="GO" id="GO:0005634">
    <property type="term" value="C:nucleus"/>
    <property type="evidence" value="ECO:0007669"/>
    <property type="project" value="InterPro"/>
</dbReference>
<dbReference type="InterPro" id="IPR040134">
    <property type="entry name" value="PSMD12/CSN4"/>
</dbReference>
<protein>
    <recommendedName>
        <fullName evidence="8">Cyclin-dependent kinase inhibitor domain-containing protein</fullName>
    </recommendedName>
</protein>
<dbReference type="InterPro" id="IPR003175">
    <property type="entry name" value="CDI_dom"/>
</dbReference>
<accession>A0A8T0GK90</accession>
<dbReference type="GO" id="GO:0008541">
    <property type="term" value="C:proteasome regulatory particle, lid subcomplex"/>
    <property type="evidence" value="ECO:0007669"/>
    <property type="project" value="TreeGrafter"/>
</dbReference>
<comment type="caution">
    <text evidence="6">The sequence shown here is derived from an EMBL/GenBank/DDBJ whole genome shotgun (WGS) entry which is preliminary data.</text>
</comment>
<evidence type="ECO:0000256" key="1">
    <source>
        <dbReference type="ARBA" id="ARBA00023013"/>
    </source>
</evidence>
<dbReference type="Pfam" id="PF22241">
    <property type="entry name" value="PSMD12-CSN4_N"/>
    <property type="match status" value="1"/>
</dbReference>
<feature type="region of interest" description="Disordered" evidence="3">
    <location>
        <begin position="178"/>
        <end position="216"/>
    </location>
</feature>
<dbReference type="Pfam" id="PF02234">
    <property type="entry name" value="CDI"/>
    <property type="match status" value="1"/>
</dbReference>
<proteinExistence type="predicted"/>
<evidence type="ECO:0000259" key="5">
    <source>
        <dbReference type="Pfam" id="PF22241"/>
    </source>
</evidence>
<dbReference type="Proteomes" id="UP000822688">
    <property type="component" value="Chromosome 10"/>
</dbReference>
<dbReference type="GO" id="GO:0051726">
    <property type="term" value="P:regulation of cell cycle"/>
    <property type="evidence" value="ECO:0007669"/>
    <property type="project" value="InterPro"/>
</dbReference>